<organism evidence="2 3">
    <name type="scientific">Amanita muscaria (strain Koide BX008)</name>
    <dbReference type="NCBI Taxonomy" id="946122"/>
    <lineage>
        <taxon>Eukaryota</taxon>
        <taxon>Fungi</taxon>
        <taxon>Dikarya</taxon>
        <taxon>Basidiomycota</taxon>
        <taxon>Agaricomycotina</taxon>
        <taxon>Agaricomycetes</taxon>
        <taxon>Agaricomycetidae</taxon>
        <taxon>Agaricales</taxon>
        <taxon>Pluteineae</taxon>
        <taxon>Amanitaceae</taxon>
        <taxon>Amanita</taxon>
    </lineage>
</organism>
<evidence type="ECO:0000313" key="2">
    <source>
        <dbReference type="EMBL" id="KIL65790.1"/>
    </source>
</evidence>
<dbReference type="Proteomes" id="UP000054549">
    <property type="component" value="Unassembled WGS sequence"/>
</dbReference>
<keyword evidence="1" id="KW-1133">Transmembrane helix</keyword>
<dbReference type="HOGENOM" id="CLU_2867186_0_0_1"/>
<feature type="transmembrane region" description="Helical" evidence="1">
    <location>
        <begin position="6"/>
        <end position="27"/>
    </location>
</feature>
<name>A0A0C2SR63_AMAMK</name>
<dbReference type="AlphaFoldDB" id="A0A0C2SR63"/>
<keyword evidence="1" id="KW-0812">Transmembrane</keyword>
<reference evidence="2 3" key="1">
    <citation type="submission" date="2014-04" db="EMBL/GenBank/DDBJ databases">
        <title>Evolutionary Origins and Diversification of the Mycorrhizal Mutualists.</title>
        <authorList>
            <consortium name="DOE Joint Genome Institute"/>
            <consortium name="Mycorrhizal Genomics Consortium"/>
            <person name="Kohler A."/>
            <person name="Kuo A."/>
            <person name="Nagy L.G."/>
            <person name="Floudas D."/>
            <person name="Copeland A."/>
            <person name="Barry K.W."/>
            <person name="Cichocki N."/>
            <person name="Veneault-Fourrey C."/>
            <person name="LaButti K."/>
            <person name="Lindquist E.A."/>
            <person name="Lipzen A."/>
            <person name="Lundell T."/>
            <person name="Morin E."/>
            <person name="Murat C."/>
            <person name="Riley R."/>
            <person name="Ohm R."/>
            <person name="Sun H."/>
            <person name="Tunlid A."/>
            <person name="Henrissat B."/>
            <person name="Grigoriev I.V."/>
            <person name="Hibbett D.S."/>
            <person name="Martin F."/>
        </authorList>
    </citation>
    <scope>NUCLEOTIDE SEQUENCE [LARGE SCALE GENOMIC DNA]</scope>
    <source>
        <strain evidence="2 3">Koide BX008</strain>
    </source>
</reference>
<gene>
    <name evidence="2" type="ORF">M378DRAFT_161812</name>
</gene>
<evidence type="ECO:0000256" key="1">
    <source>
        <dbReference type="SAM" id="Phobius"/>
    </source>
</evidence>
<sequence length="64" mass="7093">MVNFDSRLLSFAVTIPRVLIVLAIAVCTKKERAHRRMDKGTDLADCQASVLRGYSSAIKDNRNG</sequence>
<dbReference type="InParanoid" id="A0A0C2SR63"/>
<proteinExistence type="predicted"/>
<dbReference type="EMBL" id="KN818240">
    <property type="protein sequence ID" value="KIL65790.1"/>
    <property type="molecule type" value="Genomic_DNA"/>
</dbReference>
<keyword evidence="3" id="KW-1185">Reference proteome</keyword>
<accession>A0A0C2SR63</accession>
<keyword evidence="1" id="KW-0472">Membrane</keyword>
<protein>
    <submittedName>
        <fullName evidence="2">Uncharacterized protein</fullName>
    </submittedName>
</protein>
<evidence type="ECO:0000313" key="3">
    <source>
        <dbReference type="Proteomes" id="UP000054549"/>
    </source>
</evidence>